<dbReference type="RefSeq" id="XP_004254074.1">
    <property type="nucleotide sequence ID" value="XM_004254026.1"/>
</dbReference>
<dbReference type="InterPro" id="IPR016024">
    <property type="entry name" value="ARM-type_fold"/>
</dbReference>
<name>A0A0A1U3I1_ENTIV</name>
<dbReference type="VEuPathDB" id="AmoebaDB:EIN_095600"/>
<keyword evidence="2" id="KW-1185">Reference proteome</keyword>
<proteinExistence type="predicted"/>
<evidence type="ECO:0000313" key="1">
    <source>
        <dbReference type="EMBL" id="ELP87303.1"/>
    </source>
</evidence>
<dbReference type="EMBL" id="KB206860">
    <property type="protein sequence ID" value="ELP87303.1"/>
    <property type="molecule type" value="Genomic_DNA"/>
</dbReference>
<accession>A0A0A1U3I1</accession>
<protein>
    <submittedName>
        <fullName evidence="1">Uncharacterized protein</fullName>
    </submittedName>
</protein>
<dbReference type="KEGG" id="eiv:EIN_095600"/>
<dbReference type="AlphaFoldDB" id="A0A0A1U3I1"/>
<evidence type="ECO:0000313" key="2">
    <source>
        <dbReference type="Proteomes" id="UP000014680"/>
    </source>
</evidence>
<dbReference type="Gene3D" id="1.25.10.10">
    <property type="entry name" value="Leucine-rich Repeat Variant"/>
    <property type="match status" value="1"/>
</dbReference>
<dbReference type="InterPro" id="IPR011989">
    <property type="entry name" value="ARM-like"/>
</dbReference>
<dbReference type="SUPFAM" id="SSF48371">
    <property type="entry name" value="ARM repeat"/>
    <property type="match status" value="1"/>
</dbReference>
<organism evidence="1 2">
    <name type="scientific">Entamoeba invadens IP1</name>
    <dbReference type="NCBI Taxonomy" id="370355"/>
    <lineage>
        <taxon>Eukaryota</taxon>
        <taxon>Amoebozoa</taxon>
        <taxon>Evosea</taxon>
        <taxon>Archamoebae</taxon>
        <taxon>Mastigamoebida</taxon>
        <taxon>Entamoebidae</taxon>
        <taxon>Entamoeba</taxon>
    </lineage>
</organism>
<sequence>MWRYDVGRNWTVQDMLRTWRQQRRYNQVSEKRNLQIQVMFNHFDNINLEIQNFTKENEVMAVKSIRTITTYLKNHNTILYELISNNLYPQLSTVLKGSKHSVLIYTLKLLKSITDLSIDEYQKDFLQYNIPQDLIRLLCLPLTIANKCIIQKTLSLIGNVMNKSDCVKQIFLCEGFFQIFVNVCNQLLLHQEDEILFNKVTQVLAEITKFNPQSQNQVEESLLNILVALNIKPFSEERTSFLTTCYINYSEYSLEFIQVFIKNTNVQIFICQLLDLQLVKYQLNALQIVINCTERYPDTPKYIQNVYMTILNLIGYESLSNRIFCLMISILYNVLDTPNYSLCLTEQIQNKSHVLKFFVKKFINPSELVSLNSVWFISTLIKVTTNVNNMNIFNYLLKNKIITAIFDAFQLCLKSNDMNEADTLLNMFIDINTLLAANNRMEIEDLDISITKKEFEECNVYQILDDVFFQFPLDETRCLQCIQYIKSAQI</sequence>
<dbReference type="Proteomes" id="UP000014680">
    <property type="component" value="Unassembled WGS sequence"/>
</dbReference>
<gene>
    <name evidence="1" type="ORF">EIN_095600</name>
</gene>
<dbReference type="GeneID" id="14886410"/>
<reference evidence="1 2" key="1">
    <citation type="submission" date="2012-10" db="EMBL/GenBank/DDBJ databases">
        <authorList>
            <person name="Zafar N."/>
            <person name="Inman J."/>
            <person name="Hall N."/>
            <person name="Lorenzi H."/>
            <person name="Caler E."/>
        </authorList>
    </citation>
    <scope>NUCLEOTIDE SEQUENCE [LARGE SCALE GENOMIC DNA]</scope>
    <source>
        <strain evidence="1 2">IP1</strain>
    </source>
</reference>